<dbReference type="SUPFAM" id="SSF54106">
    <property type="entry name" value="LysM domain"/>
    <property type="match status" value="2"/>
</dbReference>
<dbReference type="PANTHER" id="PTHR21666:SF289">
    <property type="entry name" value="L-ALA--D-GLU ENDOPEPTIDASE"/>
    <property type="match status" value="1"/>
</dbReference>
<dbReference type="Gene3D" id="2.70.70.10">
    <property type="entry name" value="Glucose Permease (Domain IIA)"/>
    <property type="match status" value="1"/>
</dbReference>
<dbReference type="Gene3D" id="3.10.350.10">
    <property type="entry name" value="LysM domain"/>
    <property type="match status" value="2"/>
</dbReference>
<gene>
    <name evidence="3" type="ORF">HNQ09_003570</name>
</gene>
<dbReference type="EMBL" id="JACHFN010000020">
    <property type="protein sequence ID" value="MBB5236102.1"/>
    <property type="molecule type" value="Genomic_DNA"/>
</dbReference>
<dbReference type="Pfam" id="PF01551">
    <property type="entry name" value="Peptidase_M23"/>
    <property type="match status" value="1"/>
</dbReference>
<dbReference type="SUPFAM" id="SSF51261">
    <property type="entry name" value="Duplicated hybrid motif"/>
    <property type="match status" value="1"/>
</dbReference>
<dbReference type="RefSeq" id="WP_343057941.1">
    <property type="nucleotide sequence ID" value="NZ_JACHFN010000020.1"/>
</dbReference>
<evidence type="ECO:0000313" key="4">
    <source>
        <dbReference type="Proteomes" id="UP000525389"/>
    </source>
</evidence>
<dbReference type="InterPro" id="IPR011055">
    <property type="entry name" value="Dup_hybrid_motif"/>
</dbReference>
<keyword evidence="4" id="KW-1185">Reference proteome</keyword>
<dbReference type="PROSITE" id="PS51782">
    <property type="entry name" value="LYSM"/>
    <property type="match status" value="2"/>
</dbReference>
<dbReference type="Proteomes" id="UP000525389">
    <property type="component" value="Unassembled WGS sequence"/>
</dbReference>
<dbReference type="GO" id="GO:0004222">
    <property type="term" value="F:metalloendopeptidase activity"/>
    <property type="evidence" value="ECO:0007669"/>
    <property type="project" value="TreeGrafter"/>
</dbReference>
<dbReference type="SMART" id="SM00257">
    <property type="entry name" value="LysM"/>
    <property type="match status" value="2"/>
</dbReference>
<dbReference type="CDD" id="cd12797">
    <property type="entry name" value="M23_peptidase"/>
    <property type="match status" value="1"/>
</dbReference>
<keyword evidence="3" id="KW-0378">Hydrolase</keyword>
<evidence type="ECO:0000259" key="2">
    <source>
        <dbReference type="PROSITE" id="PS51782"/>
    </source>
</evidence>
<proteinExistence type="predicted"/>
<dbReference type="InterPro" id="IPR036779">
    <property type="entry name" value="LysM_dom_sf"/>
</dbReference>
<name>A0A7W8GI74_9DEIO</name>
<organism evidence="3 4">
    <name type="scientific">Deinococcus budaensis</name>
    <dbReference type="NCBI Taxonomy" id="1665626"/>
    <lineage>
        <taxon>Bacteria</taxon>
        <taxon>Thermotogati</taxon>
        <taxon>Deinococcota</taxon>
        <taxon>Deinococci</taxon>
        <taxon>Deinococcales</taxon>
        <taxon>Deinococcaceae</taxon>
        <taxon>Deinococcus</taxon>
    </lineage>
</organism>
<protein>
    <submittedName>
        <fullName evidence="3">Murein DD-endopeptidase MepM/ murein hydrolase activator NlpD</fullName>
    </submittedName>
</protein>
<sequence length="302" mass="32144">MNPVLIRRSSGVSRPLAARRGLLAAALLVGALLAPAAGAASSYRIRPGDNLTVIAARAGVSLSALRAANPGLRNANQVQAGRVLRVPDRQLPARTYRVRSGENLTVIARRHGLTLSGLLNANPQYRGGRVVRIGATLKIPARRVAARTAPARSGGAATVRAASIRVSAAPASSAGWLWPVRGYAAVSSDFGPRVLEGEREMHYGVDIVAPHGSPVRAARSGRVIESRADFERGWGWTVVIEHPDGWITRYAHLSANLIRAGEPVAQGQVIGRVGNTGRSTGTHLHFGTYLRWNPKDPLSLYE</sequence>
<accession>A0A7W8GI74</accession>
<comment type="caution">
    <text evidence="3">The sequence shown here is derived from an EMBL/GenBank/DDBJ whole genome shotgun (WGS) entry which is preliminary data.</text>
</comment>
<dbReference type="AlphaFoldDB" id="A0A7W8GI74"/>
<feature type="domain" description="LysM" evidence="2">
    <location>
        <begin position="41"/>
        <end position="86"/>
    </location>
</feature>
<evidence type="ECO:0000256" key="1">
    <source>
        <dbReference type="ARBA" id="ARBA00022729"/>
    </source>
</evidence>
<evidence type="ECO:0000313" key="3">
    <source>
        <dbReference type="EMBL" id="MBB5236102.1"/>
    </source>
</evidence>
<dbReference type="CDD" id="cd00118">
    <property type="entry name" value="LysM"/>
    <property type="match status" value="2"/>
</dbReference>
<keyword evidence="1" id="KW-0732">Signal</keyword>
<dbReference type="InterPro" id="IPR050570">
    <property type="entry name" value="Cell_wall_metabolism_enzyme"/>
</dbReference>
<reference evidence="3 4" key="1">
    <citation type="submission" date="2020-08" db="EMBL/GenBank/DDBJ databases">
        <title>Genomic Encyclopedia of Type Strains, Phase IV (KMG-IV): sequencing the most valuable type-strain genomes for metagenomic binning, comparative biology and taxonomic classification.</title>
        <authorList>
            <person name="Goeker M."/>
        </authorList>
    </citation>
    <scope>NUCLEOTIDE SEQUENCE [LARGE SCALE GENOMIC DNA]</scope>
    <source>
        <strain evidence="3 4">DSM 101791</strain>
    </source>
</reference>
<dbReference type="InterPro" id="IPR018392">
    <property type="entry name" value="LysM"/>
</dbReference>
<dbReference type="InterPro" id="IPR016047">
    <property type="entry name" value="M23ase_b-sheet_dom"/>
</dbReference>
<feature type="domain" description="LysM" evidence="2">
    <location>
        <begin position="94"/>
        <end position="139"/>
    </location>
</feature>
<dbReference type="PANTHER" id="PTHR21666">
    <property type="entry name" value="PEPTIDASE-RELATED"/>
    <property type="match status" value="1"/>
</dbReference>
<dbReference type="Pfam" id="PF01476">
    <property type="entry name" value="LysM"/>
    <property type="match status" value="2"/>
</dbReference>